<dbReference type="PRINTS" id="PR01805">
    <property type="entry name" value="VACJLIPOPROT"/>
</dbReference>
<keyword evidence="2" id="KW-0732">Signal</keyword>
<comment type="caution">
    <text evidence="3">The sequence shown here is derived from an EMBL/GenBank/DDBJ whole genome shotgun (WGS) entry which is preliminary data.</text>
</comment>
<reference evidence="4" key="1">
    <citation type="submission" date="2017-08" db="EMBL/GenBank/DDBJ databases">
        <title>A dynamic microbial community with high functional redundancy inhabits the cold, oxic subseafloor aquifer.</title>
        <authorList>
            <person name="Tully B.J."/>
            <person name="Wheat C.G."/>
            <person name="Glazer B.T."/>
            <person name="Huber J.A."/>
        </authorList>
    </citation>
    <scope>NUCLEOTIDE SEQUENCE [LARGE SCALE GENOMIC DNA]</scope>
</reference>
<sequence length="255" mass="28211">MTTTHRHAVTPRFQALLELPSQRLSRSVDMALAVFLFLLLTCSPAYAGTEYDPFEKVNRVTFGFNVALDRAVLKPLASGYDKYTPKVAKTGIRNFFNNLDDVRVGINDLMQLNFTQATKDFGRFVVNSTVGVAGLIDVAEPILALQKNRQDFGKTLAHWGVGSGPYLVLPVIGPSTARDALGFSVDTVVDPIQSIDHASSRNRLLATKSTDRRADFLSFDDLVVGDEYLFVRGIYLQSREYAVNGGYVEVAFDDF</sequence>
<gene>
    <name evidence="3" type="ORF">COB20_04535</name>
</gene>
<evidence type="ECO:0008006" key="5">
    <source>
        <dbReference type="Google" id="ProtNLM"/>
    </source>
</evidence>
<accession>A0A2A4XBW4</accession>
<dbReference type="InterPro" id="IPR007428">
    <property type="entry name" value="MlaA"/>
</dbReference>
<proteinExistence type="inferred from homology"/>
<dbReference type="PANTHER" id="PTHR30035:SF3">
    <property type="entry name" value="INTERMEMBRANE PHOSPHOLIPID TRANSPORT SYSTEM LIPOPROTEIN MLAA"/>
    <property type="match status" value="1"/>
</dbReference>
<evidence type="ECO:0000256" key="2">
    <source>
        <dbReference type="ARBA" id="ARBA00022729"/>
    </source>
</evidence>
<dbReference type="Pfam" id="PF04333">
    <property type="entry name" value="MlaA"/>
    <property type="match status" value="1"/>
</dbReference>
<dbReference type="EMBL" id="NVUL01000016">
    <property type="protein sequence ID" value="PCI79555.1"/>
    <property type="molecule type" value="Genomic_DNA"/>
</dbReference>
<dbReference type="GO" id="GO:0016020">
    <property type="term" value="C:membrane"/>
    <property type="evidence" value="ECO:0007669"/>
    <property type="project" value="InterPro"/>
</dbReference>
<dbReference type="AlphaFoldDB" id="A0A2A4XBW4"/>
<dbReference type="PANTHER" id="PTHR30035">
    <property type="entry name" value="LIPOPROTEIN VACJ-RELATED"/>
    <property type="match status" value="1"/>
</dbReference>
<organism evidence="3 4">
    <name type="scientific">SAR86 cluster bacterium</name>
    <dbReference type="NCBI Taxonomy" id="2030880"/>
    <lineage>
        <taxon>Bacteria</taxon>
        <taxon>Pseudomonadati</taxon>
        <taxon>Pseudomonadota</taxon>
        <taxon>Gammaproteobacteria</taxon>
        <taxon>SAR86 cluster</taxon>
    </lineage>
</organism>
<evidence type="ECO:0000256" key="1">
    <source>
        <dbReference type="ARBA" id="ARBA00010634"/>
    </source>
</evidence>
<evidence type="ECO:0000313" key="4">
    <source>
        <dbReference type="Proteomes" id="UP000218767"/>
    </source>
</evidence>
<evidence type="ECO:0000313" key="3">
    <source>
        <dbReference type="EMBL" id="PCI79555.1"/>
    </source>
</evidence>
<dbReference type="GO" id="GO:0120010">
    <property type="term" value="P:intermembrane phospholipid transfer"/>
    <property type="evidence" value="ECO:0007669"/>
    <property type="project" value="TreeGrafter"/>
</dbReference>
<name>A0A2A4XBW4_9GAMM</name>
<protein>
    <recommendedName>
        <fullName evidence="5">ABC transporter</fullName>
    </recommendedName>
</protein>
<dbReference type="Proteomes" id="UP000218767">
    <property type="component" value="Unassembled WGS sequence"/>
</dbReference>
<comment type="similarity">
    <text evidence="1">Belongs to the MlaA family.</text>
</comment>